<organism evidence="1 2">
    <name type="scientific">Vararia minispora EC-137</name>
    <dbReference type="NCBI Taxonomy" id="1314806"/>
    <lineage>
        <taxon>Eukaryota</taxon>
        <taxon>Fungi</taxon>
        <taxon>Dikarya</taxon>
        <taxon>Basidiomycota</taxon>
        <taxon>Agaricomycotina</taxon>
        <taxon>Agaricomycetes</taxon>
        <taxon>Russulales</taxon>
        <taxon>Lachnocladiaceae</taxon>
        <taxon>Vararia</taxon>
    </lineage>
</organism>
<comment type="caution">
    <text evidence="1">The sequence shown here is derived from an EMBL/GenBank/DDBJ whole genome shotgun (WGS) entry which is preliminary data.</text>
</comment>
<proteinExistence type="predicted"/>
<dbReference type="Proteomes" id="UP000814128">
    <property type="component" value="Unassembled WGS sequence"/>
</dbReference>
<accession>A0ACB8QHR8</accession>
<evidence type="ECO:0000313" key="1">
    <source>
        <dbReference type="EMBL" id="KAI0031187.1"/>
    </source>
</evidence>
<reference evidence="1" key="1">
    <citation type="submission" date="2021-02" db="EMBL/GenBank/DDBJ databases">
        <authorList>
            <consortium name="DOE Joint Genome Institute"/>
            <person name="Ahrendt S."/>
            <person name="Looney B.P."/>
            <person name="Miyauchi S."/>
            <person name="Morin E."/>
            <person name="Drula E."/>
            <person name="Courty P.E."/>
            <person name="Chicoki N."/>
            <person name="Fauchery L."/>
            <person name="Kohler A."/>
            <person name="Kuo A."/>
            <person name="Labutti K."/>
            <person name="Pangilinan J."/>
            <person name="Lipzen A."/>
            <person name="Riley R."/>
            <person name="Andreopoulos W."/>
            <person name="He G."/>
            <person name="Johnson J."/>
            <person name="Barry K.W."/>
            <person name="Grigoriev I.V."/>
            <person name="Nagy L."/>
            <person name="Hibbett D."/>
            <person name="Henrissat B."/>
            <person name="Matheny P.B."/>
            <person name="Labbe J."/>
            <person name="Martin F."/>
        </authorList>
    </citation>
    <scope>NUCLEOTIDE SEQUENCE</scope>
    <source>
        <strain evidence="1">EC-137</strain>
    </source>
</reference>
<dbReference type="EMBL" id="MU273589">
    <property type="protein sequence ID" value="KAI0031187.1"/>
    <property type="molecule type" value="Genomic_DNA"/>
</dbReference>
<gene>
    <name evidence="1" type="ORF">K488DRAFT_87029</name>
</gene>
<keyword evidence="2" id="KW-1185">Reference proteome</keyword>
<protein>
    <submittedName>
        <fullName evidence="1">Uncharacterized protein</fullName>
    </submittedName>
</protein>
<name>A0ACB8QHR8_9AGAM</name>
<evidence type="ECO:0000313" key="2">
    <source>
        <dbReference type="Proteomes" id="UP000814128"/>
    </source>
</evidence>
<sequence>MNMSTLTFNARFMYSFNDTGSWIARRIEGDPKSEAFLRKTARKLDESGHGRYEREMIQRAAEEKAALNRAHEAEVKRKAAKRDAELDKITPILDPDWWRAHRNDRDVTVKGHIKPQLRWHQQLDPSIHISKGVKEDKLNRLIAACEAYHARERAGTLPPHGHDAPSLVCDGLLDDQECEELEQAELYLHL</sequence>
<reference evidence="1" key="2">
    <citation type="journal article" date="2022" name="New Phytol.">
        <title>Evolutionary transition to the ectomycorrhizal habit in the genomes of a hyperdiverse lineage of mushroom-forming fungi.</title>
        <authorList>
            <person name="Looney B."/>
            <person name="Miyauchi S."/>
            <person name="Morin E."/>
            <person name="Drula E."/>
            <person name="Courty P.E."/>
            <person name="Kohler A."/>
            <person name="Kuo A."/>
            <person name="LaButti K."/>
            <person name="Pangilinan J."/>
            <person name="Lipzen A."/>
            <person name="Riley R."/>
            <person name="Andreopoulos W."/>
            <person name="He G."/>
            <person name="Johnson J."/>
            <person name="Nolan M."/>
            <person name="Tritt A."/>
            <person name="Barry K.W."/>
            <person name="Grigoriev I.V."/>
            <person name="Nagy L.G."/>
            <person name="Hibbett D."/>
            <person name="Henrissat B."/>
            <person name="Matheny P.B."/>
            <person name="Labbe J."/>
            <person name="Martin F.M."/>
        </authorList>
    </citation>
    <scope>NUCLEOTIDE SEQUENCE</scope>
    <source>
        <strain evidence="1">EC-137</strain>
    </source>
</reference>